<feature type="region of interest" description="Disordered" evidence="7">
    <location>
        <begin position="575"/>
        <end position="613"/>
    </location>
</feature>
<feature type="domain" description="Amino acid permease/ SLC12A" evidence="9">
    <location>
        <begin position="94"/>
        <end position="549"/>
    </location>
</feature>
<dbReference type="PROSITE" id="PS00218">
    <property type="entry name" value="AMINO_ACID_PERMEASE_1"/>
    <property type="match status" value="1"/>
</dbReference>
<evidence type="ECO:0000256" key="6">
    <source>
        <dbReference type="ARBA" id="ARBA00023136"/>
    </source>
</evidence>
<evidence type="ECO:0000259" key="9">
    <source>
        <dbReference type="Pfam" id="PF00324"/>
    </source>
</evidence>
<feature type="transmembrane region" description="Helical" evidence="8">
    <location>
        <begin position="93"/>
        <end position="110"/>
    </location>
</feature>
<evidence type="ECO:0000313" key="11">
    <source>
        <dbReference type="Proteomes" id="UP000323386"/>
    </source>
</evidence>
<dbReference type="PANTHER" id="PTHR43341:SF3">
    <property type="entry name" value="AMINO-ACID PERMEASE PB1C11.02-RELATED"/>
    <property type="match status" value="1"/>
</dbReference>
<dbReference type="Pfam" id="PF00324">
    <property type="entry name" value="AA_permease"/>
    <property type="match status" value="1"/>
</dbReference>
<comment type="subcellular location">
    <subcellularLocation>
        <location evidence="1">Membrane</location>
        <topology evidence="1">Multi-pass membrane protein</topology>
    </subcellularLocation>
</comment>
<feature type="transmembrane region" description="Helical" evidence="8">
    <location>
        <begin position="493"/>
        <end position="511"/>
    </location>
</feature>
<feature type="transmembrane region" description="Helical" evidence="8">
    <location>
        <begin position="319"/>
        <end position="338"/>
    </location>
</feature>
<dbReference type="PANTHER" id="PTHR43341">
    <property type="entry name" value="AMINO ACID PERMEASE"/>
    <property type="match status" value="1"/>
</dbReference>
<gene>
    <name evidence="10" type="ORF">PSFLO_01267</name>
</gene>
<feature type="compositionally biased region" description="Low complexity" evidence="7">
    <location>
        <begin position="1"/>
        <end position="16"/>
    </location>
</feature>
<feature type="compositionally biased region" description="Acidic residues" evidence="7">
    <location>
        <begin position="577"/>
        <end position="598"/>
    </location>
</feature>
<keyword evidence="4" id="KW-0029">Amino-acid transport</keyword>
<feature type="transmembrane region" description="Helical" evidence="8">
    <location>
        <begin position="275"/>
        <end position="298"/>
    </location>
</feature>
<dbReference type="Gene3D" id="1.20.1740.10">
    <property type="entry name" value="Amino acid/polyamine transporter I"/>
    <property type="match status" value="1"/>
</dbReference>
<keyword evidence="5 8" id="KW-1133">Transmembrane helix</keyword>
<evidence type="ECO:0000313" key="10">
    <source>
        <dbReference type="EMBL" id="SPO35796.1"/>
    </source>
</evidence>
<sequence>MEPTSTSTPTTAADDTMPPLAQVGYGGPDSPQHADADADAAGAAHDARSTVAPSLEKTASKAVGSSIVSTGSFEGRPPNPDQIRLARKLSSRVVQMIALAGTIGTGLFLGTGKSLAAGGPASLLICYAIAGFVVYLTMLSLGEMAALMPISGSFGIYASRFVDESFGFAVISNYWLNDAVSTAADLVAAQILLQYWTPNDVFPGWAISLIFLVFLVAVNVVSVRGYAELEYLLSLLKIATIIVFIIAGIVVNAGVNDTRSYLGFRYWTVGDAPFVGGFGGFASVFVTASFALGGTESICITAAETKNPTKTIPKTIRNVFWRIVIFYILSLLVIGIDIDYRNPRLTGSGGKNASISPFTLVFEQLGSNVAGNFINAVVMTSVLSAGNHALYAGTRLLHSMAINGQAPAVFGRVSKTTHVPWVALLATSSISGLCFGSSYIGAGQVWTWLQNLVGVSNQLSWLSIGVSSVRFRRALIVQGKLSTLPYRNWTQPWGPYVVIVMSTFMILVQGWSAFDPFNVSDFFSYYVEILLMLLCFAAWKVWKRTRLVALHQVDLYTDTMAYERKMRRSERMAQGEALEDVAEEDEEGQAEGEGEDEGEKGATKTPTTTREKTVRWFKRIGQWTFF</sequence>
<reference evidence="10 11" key="1">
    <citation type="submission" date="2018-03" db="EMBL/GenBank/DDBJ databases">
        <authorList>
            <person name="Guldener U."/>
        </authorList>
    </citation>
    <scope>NUCLEOTIDE SEQUENCE [LARGE SCALE GENOMIC DNA]</scope>
    <source>
        <strain evidence="10 11">DAOM196992</strain>
    </source>
</reference>
<dbReference type="Proteomes" id="UP000323386">
    <property type="component" value="Unassembled WGS sequence"/>
</dbReference>
<dbReference type="OrthoDB" id="3900342at2759"/>
<dbReference type="FunFam" id="1.20.1740.10:FF:000001">
    <property type="entry name" value="Amino acid permease"/>
    <property type="match status" value="1"/>
</dbReference>
<feature type="transmembrane region" description="Helical" evidence="8">
    <location>
        <begin position="523"/>
        <end position="542"/>
    </location>
</feature>
<evidence type="ECO:0000256" key="1">
    <source>
        <dbReference type="ARBA" id="ARBA00004141"/>
    </source>
</evidence>
<feature type="transmembrane region" description="Helical" evidence="8">
    <location>
        <begin position="122"/>
        <end position="142"/>
    </location>
</feature>
<feature type="transmembrane region" description="Helical" evidence="8">
    <location>
        <begin position="373"/>
        <end position="392"/>
    </location>
</feature>
<evidence type="ECO:0000256" key="3">
    <source>
        <dbReference type="ARBA" id="ARBA00022692"/>
    </source>
</evidence>
<protein>
    <submittedName>
        <fullName evidence="10">Probable lysine-specific permease</fullName>
    </submittedName>
</protein>
<dbReference type="InterPro" id="IPR050524">
    <property type="entry name" value="APC_YAT"/>
</dbReference>
<evidence type="ECO:0000256" key="2">
    <source>
        <dbReference type="ARBA" id="ARBA00022448"/>
    </source>
</evidence>
<keyword evidence="2" id="KW-0813">Transport</keyword>
<dbReference type="GO" id="GO:0016020">
    <property type="term" value="C:membrane"/>
    <property type="evidence" value="ECO:0007669"/>
    <property type="project" value="UniProtKB-SubCell"/>
</dbReference>
<feature type="transmembrane region" description="Helical" evidence="8">
    <location>
        <begin position="202"/>
        <end position="223"/>
    </location>
</feature>
<dbReference type="InterPro" id="IPR004841">
    <property type="entry name" value="AA-permease/SLC12A_dom"/>
</dbReference>
<evidence type="ECO:0000256" key="5">
    <source>
        <dbReference type="ARBA" id="ARBA00022989"/>
    </source>
</evidence>
<evidence type="ECO:0000256" key="8">
    <source>
        <dbReference type="SAM" id="Phobius"/>
    </source>
</evidence>
<name>A0A5C3EW55_9BASI</name>
<dbReference type="AlphaFoldDB" id="A0A5C3EW55"/>
<feature type="transmembrane region" description="Helical" evidence="8">
    <location>
        <begin position="235"/>
        <end position="255"/>
    </location>
</feature>
<dbReference type="EMBL" id="OOIP01000003">
    <property type="protein sequence ID" value="SPO35796.1"/>
    <property type="molecule type" value="Genomic_DNA"/>
</dbReference>
<feature type="region of interest" description="Disordered" evidence="7">
    <location>
        <begin position="1"/>
        <end position="57"/>
    </location>
</feature>
<keyword evidence="11" id="KW-1185">Reference proteome</keyword>
<dbReference type="GO" id="GO:0015171">
    <property type="term" value="F:amino acid transmembrane transporter activity"/>
    <property type="evidence" value="ECO:0007669"/>
    <property type="project" value="TreeGrafter"/>
</dbReference>
<organism evidence="10 11">
    <name type="scientific">Pseudozyma flocculosa</name>
    <dbReference type="NCBI Taxonomy" id="84751"/>
    <lineage>
        <taxon>Eukaryota</taxon>
        <taxon>Fungi</taxon>
        <taxon>Dikarya</taxon>
        <taxon>Basidiomycota</taxon>
        <taxon>Ustilaginomycotina</taxon>
        <taxon>Ustilaginomycetes</taxon>
        <taxon>Ustilaginales</taxon>
        <taxon>Ustilaginaceae</taxon>
        <taxon>Pseudozyma</taxon>
    </lineage>
</organism>
<accession>A0A5C3EW55</accession>
<keyword evidence="6 8" id="KW-0472">Membrane</keyword>
<proteinExistence type="predicted"/>
<evidence type="ECO:0000256" key="4">
    <source>
        <dbReference type="ARBA" id="ARBA00022970"/>
    </source>
</evidence>
<evidence type="ECO:0000256" key="7">
    <source>
        <dbReference type="SAM" id="MobiDB-lite"/>
    </source>
</evidence>
<keyword evidence="3 8" id="KW-0812">Transmembrane</keyword>
<dbReference type="InterPro" id="IPR004840">
    <property type="entry name" value="Amino_acid_permease_CS"/>
</dbReference>